<evidence type="ECO:0000256" key="1">
    <source>
        <dbReference type="SAM" id="Phobius"/>
    </source>
</evidence>
<dbReference type="GeneID" id="87836290"/>
<name>A0AAE0LPX6_9PEZI</name>
<proteinExistence type="predicted"/>
<reference evidence="2" key="1">
    <citation type="journal article" date="2023" name="Mol. Phylogenet. Evol.">
        <title>Genome-scale phylogeny and comparative genomics of the fungal order Sordariales.</title>
        <authorList>
            <person name="Hensen N."/>
            <person name="Bonometti L."/>
            <person name="Westerberg I."/>
            <person name="Brannstrom I.O."/>
            <person name="Guillou S."/>
            <person name="Cros-Aarteil S."/>
            <person name="Calhoun S."/>
            <person name="Haridas S."/>
            <person name="Kuo A."/>
            <person name="Mondo S."/>
            <person name="Pangilinan J."/>
            <person name="Riley R."/>
            <person name="LaButti K."/>
            <person name="Andreopoulos B."/>
            <person name="Lipzen A."/>
            <person name="Chen C."/>
            <person name="Yan M."/>
            <person name="Daum C."/>
            <person name="Ng V."/>
            <person name="Clum A."/>
            <person name="Steindorff A."/>
            <person name="Ohm R.A."/>
            <person name="Martin F."/>
            <person name="Silar P."/>
            <person name="Natvig D.O."/>
            <person name="Lalanne C."/>
            <person name="Gautier V."/>
            <person name="Ament-Velasquez S.L."/>
            <person name="Kruys A."/>
            <person name="Hutchinson M.I."/>
            <person name="Powell A.J."/>
            <person name="Barry K."/>
            <person name="Miller A.N."/>
            <person name="Grigoriev I.V."/>
            <person name="Debuchy R."/>
            <person name="Gladieux P."/>
            <person name="Hiltunen Thoren M."/>
            <person name="Johannesson H."/>
        </authorList>
    </citation>
    <scope>NUCLEOTIDE SEQUENCE</scope>
    <source>
        <strain evidence="2">CBS 168.71</strain>
    </source>
</reference>
<keyword evidence="1" id="KW-1133">Transmembrane helix</keyword>
<dbReference type="Proteomes" id="UP001278766">
    <property type="component" value="Unassembled WGS sequence"/>
</dbReference>
<keyword evidence="1" id="KW-0472">Membrane</keyword>
<gene>
    <name evidence="2" type="ORF">B0H64DRAFT_206085</name>
</gene>
<evidence type="ECO:0000313" key="3">
    <source>
        <dbReference type="Proteomes" id="UP001278766"/>
    </source>
</evidence>
<protein>
    <submittedName>
        <fullName evidence="2">Uncharacterized protein</fullName>
    </submittedName>
</protein>
<keyword evidence="1" id="KW-0812">Transmembrane</keyword>
<dbReference type="RefSeq" id="XP_062656616.1">
    <property type="nucleotide sequence ID" value="XM_062799342.1"/>
</dbReference>
<feature type="transmembrane region" description="Helical" evidence="1">
    <location>
        <begin position="38"/>
        <end position="62"/>
    </location>
</feature>
<evidence type="ECO:0000313" key="2">
    <source>
        <dbReference type="EMBL" id="KAK3293102.1"/>
    </source>
</evidence>
<organism evidence="2 3">
    <name type="scientific">Chaetomium fimeti</name>
    <dbReference type="NCBI Taxonomy" id="1854472"/>
    <lineage>
        <taxon>Eukaryota</taxon>
        <taxon>Fungi</taxon>
        <taxon>Dikarya</taxon>
        <taxon>Ascomycota</taxon>
        <taxon>Pezizomycotina</taxon>
        <taxon>Sordariomycetes</taxon>
        <taxon>Sordariomycetidae</taxon>
        <taxon>Sordariales</taxon>
        <taxon>Chaetomiaceae</taxon>
        <taxon>Chaetomium</taxon>
    </lineage>
</organism>
<sequence>MPPMHNKWKLVRFDTASVSPTTPSPTPMPGPPYDSSPLVILAAVLGSLAFGIGVLWLARCAFADPLLRQARRTDPNSWYILRLSPAPPGLTKRCRASTVRIPNIKRISVLRSTNNASTWTRHLRPTYPSRALLPGGSWYGRPREIAFETHRAIR</sequence>
<comment type="caution">
    <text evidence="2">The sequence shown here is derived from an EMBL/GenBank/DDBJ whole genome shotgun (WGS) entry which is preliminary data.</text>
</comment>
<accession>A0AAE0LPX6</accession>
<reference evidence="2" key="2">
    <citation type="submission" date="2023-06" db="EMBL/GenBank/DDBJ databases">
        <authorList>
            <consortium name="Lawrence Berkeley National Laboratory"/>
            <person name="Haridas S."/>
            <person name="Hensen N."/>
            <person name="Bonometti L."/>
            <person name="Westerberg I."/>
            <person name="Brannstrom I.O."/>
            <person name="Guillou S."/>
            <person name="Cros-Aarteil S."/>
            <person name="Calhoun S."/>
            <person name="Kuo A."/>
            <person name="Mondo S."/>
            <person name="Pangilinan J."/>
            <person name="Riley R."/>
            <person name="Labutti K."/>
            <person name="Andreopoulos B."/>
            <person name="Lipzen A."/>
            <person name="Chen C."/>
            <person name="Yanf M."/>
            <person name="Daum C."/>
            <person name="Ng V."/>
            <person name="Clum A."/>
            <person name="Steindorff A."/>
            <person name="Ohm R."/>
            <person name="Martin F."/>
            <person name="Silar P."/>
            <person name="Natvig D."/>
            <person name="Lalanne C."/>
            <person name="Gautier V."/>
            <person name="Ament-Velasquez S.L."/>
            <person name="Kruys A."/>
            <person name="Hutchinson M.I."/>
            <person name="Powell A.J."/>
            <person name="Barry K."/>
            <person name="Miller A.N."/>
            <person name="Grigoriev I.V."/>
            <person name="Debuchy R."/>
            <person name="Gladieux P."/>
            <person name="Thoren M.H."/>
            <person name="Johannesson H."/>
        </authorList>
    </citation>
    <scope>NUCLEOTIDE SEQUENCE</scope>
    <source>
        <strain evidence="2">CBS 168.71</strain>
    </source>
</reference>
<dbReference type="EMBL" id="JAUEPN010000006">
    <property type="protein sequence ID" value="KAK3293102.1"/>
    <property type="molecule type" value="Genomic_DNA"/>
</dbReference>
<dbReference type="AlphaFoldDB" id="A0AAE0LPX6"/>
<keyword evidence="3" id="KW-1185">Reference proteome</keyword>